<dbReference type="PROSITE" id="PS51257">
    <property type="entry name" value="PROKAR_LIPOPROTEIN"/>
    <property type="match status" value="1"/>
</dbReference>
<reference evidence="2" key="2">
    <citation type="submission" date="2021-04" db="EMBL/GenBank/DDBJ databases">
        <authorList>
            <person name="Gilroy R."/>
        </authorList>
    </citation>
    <scope>NUCLEOTIDE SEQUENCE</scope>
    <source>
        <strain evidence="2">1345</strain>
    </source>
</reference>
<dbReference type="AlphaFoldDB" id="A0A9D1ZX15"/>
<protein>
    <submittedName>
        <fullName evidence="2">Uncharacterized protein</fullName>
    </submittedName>
</protein>
<dbReference type="Proteomes" id="UP000886750">
    <property type="component" value="Unassembled WGS sequence"/>
</dbReference>
<proteinExistence type="predicted"/>
<dbReference type="EMBL" id="DXCQ01000041">
    <property type="protein sequence ID" value="HIY97018.1"/>
    <property type="molecule type" value="Genomic_DNA"/>
</dbReference>
<organism evidence="2 3">
    <name type="scientific">Candidatus Borkfalkia excrementigallinarum</name>
    <dbReference type="NCBI Taxonomy" id="2838506"/>
    <lineage>
        <taxon>Bacteria</taxon>
        <taxon>Bacillati</taxon>
        <taxon>Bacillota</taxon>
        <taxon>Clostridia</taxon>
        <taxon>Christensenellales</taxon>
        <taxon>Christensenellaceae</taxon>
        <taxon>Candidatus Borkfalkia</taxon>
    </lineage>
</organism>
<evidence type="ECO:0000256" key="1">
    <source>
        <dbReference type="SAM" id="SignalP"/>
    </source>
</evidence>
<name>A0A9D1ZX15_9FIRM</name>
<evidence type="ECO:0000313" key="2">
    <source>
        <dbReference type="EMBL" id="HIY97018.1"/>
    </source>
</evidence>
<feature type="signal peptide" evidence="1">
    <location>
        <begin position="1"/>
        <end position="24"/>
    </location>
</feature>
<keyword evidence="1" id="KW-0732">Signal</keyword>
<gene>
    <name evidence="2" type="ORF">H9729_04955</name>
</gene>
<feature type="chain" id="PRO_5039007406" evidence="1">
    <location>
        <begin position="25"/>
        <end position="178"/>
    </location>
</feature>
<reference evidence="2" key="1">
    <citation type="journal article" date="2021" name="PeerJ">
        <title>Extensive microbial diversity within the chicken gut microbiome revealed by metagenomics and culture.</title>
        <authorList>
            <person name="Gilroy R."/>
            <person name="Ravi A."/>
            <person name="Getino M."/>
            <person name="Pursley I."/>
            <person name="Horton D.L."/>
            <person name="Alikhan N.F."/>
            <person name="Baker D."/>
            <person name="Gharbi K."/>
            <person name="Hall N."/>
            <person name="Watson M."/>
            <person name="Adriaenssens E.M."/>
            <person name="Foster-Nyarko E."/>
            <person name="Jarju S."/>
            <person name="Secka A."/>
            <person name="Antonio M."/>
            <person name="Oren A."/>
            <person name="Chaudhuri R.R."/>
            <person name="La Ragione R."/>
            <person name="Hildebrand F."/>
            <person name="Pallen M.J."/>
        </authorList>
    </citation>
    <scope>NUCLEOTIDE SEQUENCE</scope>
    <source>
        <strain evidence="2">1345</strain>
    </source>
</reference>
<comment type="caution">
    <text evidence="2">The sequence shown here is derived from an EMBL/GenBank/DDBJ whole genome shotgun (WGS) entry which is preliminary data.</text>
</comment>
<sequence length="178" mass="19057">MKKLWKPLAILLVAALAASLSLFAACDNEEPGEALSGTMTFVMDDKNGTIETVEANLDGFTSNDTAIDVIDKLAEDGVVCYTSSKGVPGIMLTGIGIVEDGTDYQGNPAKVDNYIVQQDNAAGVYLYIYTNVDADKNDYEGMTTVEYEGETLAESLNGIDKMTIEDGAVIYITTIVWG</sequence>
<accession>A0A9D1ZX15</accession>
<evidence type="ECO:0000313" key="3">
    <source>
        <dbReference type="Proteomes" id="UP000886750"/>
    </source>
</evidence>